<dbReference type="InterPro" id="IPR008717">
    <property type="entry name" value="Noggin"/>
</dbReference>
<evidence type="ECO:0000256" key="5">
    <source>
        <dbReference type="ARBA" id="ARBA00022729"/>
    </source>
</evidence>
<evidence type="ECO:0000256" key="1">
    <source>
        <dbReference type="ARBA" id="ARBA00004613"/>
    </source>
</evidence>
<reference evidence="10" key="2">
    <citation type="submission" date="2014-05" db="EMBL/GenBank/DDBJ databases">
        <authorList>
            <person name="Chronopoulou M."/>
        </authorList>
    </citation>
    <scope>NUCLEOTIDE SEQUENCE</scope>
    <source>
        <tissue evidence="10">Whole organism</tissue>
    </source>
</reference>
<feature type="compositionally biased region" description="Basic and acidic residues" evidence="6">
    <location>
        <begin position="138"/>
        <end position="149"/>
    </location>
</feature>
<keyword evidence="11" id="KW-1185">Reference proteome</keyword>
<keyword evidence="5 7" id="KW-0732">Signal</keyword>
<dbReference type="Pfam" id="PF05806">
    <property type="entry name" value="Noggin"/>
    <property type="match status" value="1"/>
</dbReference>
<reference evidence="9" key="3">
    <citation type="submission" date="2021-02" db="EMBL/GenBank/DDBJ databases">
        <authorList>
            <person name="Bekaert M."/>
        </authorList>
    </citation>
    <scope>NUCLEOTIDE SEQUENCE</scope>
    <source>
        <strain evidence="9">IoA-00</strain>
    </source>
</reference>
<comment type="similarity">
    <text evidence="2">Belongs to the noggin family.</text>
</comment>
<organism evidence="8">
    <name type="scientific">Lepeophtheirus salmonis</name>
    <name type="common">Salmon louse</name>
    <name type="synonym">Caligus salmonis</name>
    <dbReference type="NCBI Taxonomy" id="72036"/>
    <lineage>
        <taxon>Eukaryota</taxon>
        <taxon>Metazoa</taxon>
        <taxon>Ecdysozoa</taxon>
        <taxon>Arthropoda</taxon>
        <taxon>Crustacea</taxon>
        <taxon>Multicrustacea</taxon>
        <taxon>Hexanauplia</taxon>
        <taxon>Copepoda</taxon>
        <taxon>Siphonostomatoida</taxon>
        <taxon>Caligidae</taxon>
        <taxon>Lepeophtheirus</taxon>
    </lineage>
</organism>
<dbReference type="PANTHER" id="PTHR10494">
    <property type="entry name" value="BONE MORPHOGENETIC PROTEIN INHIBITOR, NOGGIN"/>
    <property type="match status" value="1"/>
</dbReference>
<dbReference type="GO" id="GO:0030514">
    <property type="term" value="P:negative regulation of BMP signaling pathway"/>
    <property type="evidence" value="ECO:0007669"/>
    <property type="project" value="InterPro"/>
</dbReference>
<feature type="region of interest" description="Disordered" evidence="6">
    <location>
        <begin position="128"/>
        <end position="149"/>
    </location>
</feature>
<dbReference type="Proteomes" id="UP000675881">
    <property type="component" value="Chromosome 4"/>
</dbReference>
<proteinExistence type="evidence at transcript level"/>
<reference evidence="8" key="1">
    <citation type="submission" date="2009-06" db="EMBL/GenBank/DDBJ databases">
        <title>Lepeophtheirus salmonis ESTs and full-length cDNAs.</title>
        <authorList>
            <person name="Yasuike M."/>
            <person name="von Schalburg K."/>
            <person name="Cooper G."/>
            <person name="Leong J."/>
            <person name="Jones S.R.M."/>
            <person name="Koop B.F."/>
        </authorList>
    </citation>
    <scope>NUCLEOTIDE SEQUENCE</scope>
    <source>
        <strain evidence="8">Pacific form</strain>
        <tissue evidence="8">Whole</tissue>
    </source>
</reference>
<dbReference type="GO" id="GO:0005615">
    <property type="term" value="C:extracellular space"/>
    <property type="evidence" value="ECO:0007669"/>
    <property type="project" value="TreeGrafter"/>
</dbReference>
<dbReference type="EMBL" id="BT077994">
    <property type="protein sequence ID" value="ACO12418.1"/>
    <property type="molecule type" value="mRNA"/>
</dbReference>
<dbReference type="GO" id="GO:0045596">
    <property type="term" value="P:negative regulation of cell differentiation"/>
    <property type="evidence" value="ECO:0007669"/>
    <property type="project" value="InterPro"/>
</dbReference>
<evidence type="ECO:0000313" key="8">
    <source>
        <dbReference type="EMBL" id="ACO12418.1"/>
    </source>
</evidence>
<evidence type="ECO:0000313" key="10">
    <source>
        <dbReference type="EMBL" id="CDW25441.1"/>
    </source>
</evidence>
<dbReference type="OrthoDB" id="5950649at2759"/>
<evidence type="ECO:0000256" key="6">
    <source>
        <dbReference type="SAM" id="MobiDB-lite"/>
    </source>
</evidence>
<feature type="chain" id="PRO_5013520373" evidence="7">
    <location>
        <begin position="22"/>
        <end position="279"/>
    </location>
</feature>
<evidence type="ECO:0000256" key="7">
    <source>
        <dbReference type="SAM" id="SignalP"/>
    </source>
</evidence>
<keyword evidence="4" id="KW-0964">Secreted</keyword>
<evidence type="ECO:0000256" key="4">
    <source>
        <dbReference type="ARBA" id="ARBA00022525"/>
    </source>
</evidence>
<evidence type="ECO:0000313" key="11">
    <source>
        <dbReference type="Proteomes" id="UP000675881"/>
    </source>
</evidence>
<dbReference type="EMBL" id="BT120901">
    <property type="protein sequence ID" value="ADD24541.1"/>
    <property type="molecule type" value="mRNA"/>
</dbReference>
<dbReference type="AlphaFoldDB" id="C1BTR5"/>
<accession>C1BTR5</accession>
<feature type="signal peptide" evidence="7">
    <location>
        <begin position="1"/>
        <end position="21"/>
    </location>
</feature>
<evidence type="ECO:0000313" key="9">
    <source>
        <dbReference type="EMBL" id="CAF2917621.1"/>
    </source>
</evidence>
<dbReference type="GO" id="GO:0009953">
    <property type="term" value="P:dorsal/ventral pattern formation"/>
    <property type="evidence" value="ECO:0007669"/>
    <property type="project" value="TreeGrafter"/>
</dbReference>
<evidence type="ECO:0000256" key="3">
    <source>
        <dbReference type="ARBA" id="ARBA00022473"/>
    </source>
</evidence>
<sequence length="279" mass="32613">MDLSKVLYLSFLLSLYLCVSPSVCNPRRRRKDKEDTGPLQRAITYTNPLVPLEFWEKAKRKPRRKHLKIDLLLRKMGQDFDSSWMSASKPQKDLKSVVEISDDQVAELVEQVSDLNLKEDLSNILSISPFNNESEKDDDTKTRDDDGEPRIKEEIVSSKDITQMANLLQQWLIKKSSCPVTYKWKDLGEYFWPRWIRMGSCTQEKSGFVDKKPNCSWPKGLHCVPGEALTLQILRWHCKRRRPHIGSSKRDRPMKCKWYKVPYPVTSSCKCDCKSKKHF</sequence>
<comment type="subcellular location">
    <subcellularLocation>
        <location evidence="1">Secreted</location>
    </subcellularLocation>
</comment>
<dbReference type="EMBL" id="HG994583">
    <property type="protein sequence ID" value="CAF2917621.1"/>
    <property type="molecule type" value="Genomic_DNA"/>
</dbReference>
<gene>
    <name evidence="8" type="primary">NOGG</name>
    <name evidence="9" type="ORF">LSAA_8443</name>
</gene>
<dbReference type="PANTHER" id="PTHR10494:SF6">
    <property type="entry name" value="NOGGIN"/>
    <property type="match status" value="1"/>
</dbReference>
<dbReference type="SUPFAM" id="SSF57501">
    <property type="entry name" value="Cystine-knot cytokines"/>
    <property type="match status" value="1"/>
</dbReference>
<dbReference type="Gene3D" id="2.10.90.10">
    <property type="entry name" value="Cystine-knot cytokines"/>
    <property type="match status" value="1"/>
</dbReference>
<keyword evidence="3" id="KW-0217">Developmental protein</keyword>
<dbReference type="InterPro" id="IPR029034">
    <property type="entry name" value="Cystine-knot_cytokine"/>
</dbReference>
<evidence type="ECO:0000256" key="2">
    <source>
        <dbReference type="ARBA" id="ARBA00007480"/>
    </source>
</evidence>
<dbReference type="Gene3D" id="1.10.287.520">
    <property type="entry name" value="Helix hairpin bin"/>
    <property type="match status" value="1"/>
</dbReference>
<name>C1BTR5_LEPSM</name>
<dbReference type="EMBL" id="HACA01008080">
    <property type="protein sequence ID" value="CDW25441.1"/>
    <property type="molecule type" value="Transcribed_RNA"/>
</dbReference>
<protein>
    <submittedName>
        <fullName evidence="8 9">NOG</fullName>
    </submittedName>
    <submittedName>
        <fullName evidence="10">Putative LOC101851957 [Aplysia californica]</fullName>
    </submittedName>
</protein>